<evidence type="ECO:0000256" key="1">
    <source>
        <dbReference type="ARBA" id="ARBA00009986"/>
    </source>
</evidence>
<sequence>MKYDNYIDGAWRAPVSGDYAPNLNPARPQDVLGEFASSGPQDVDAAVDAARRAFADFRFAPPSYRSSLLARLADLMQDNAEELATIIVKEMGKVLAEARGEVGRAIAECRFMAGEALHVGGGSFASERAGVDIVARQEPLGPVALISPWNFPVVTPIRKLAPAIAYGCTLVMKPASLTPWCSVKLTELIDRAGFPKGVANLVMGGGGAVGAALAAHPAIAGVSFTGSTEVGRRIYAAAARRIARVQLELGGKNPAIVIDCRDLKGAAKEIVSAAFQAAGQRCTALSRVVVADDLANGLVAELAAATRELKVAEGFREGAQIGPMVSQDQLDRVNHYMNVGRAGEAELIVEGRQTVEDPKTEGYFHSPALFDRVDPTSPLAVDEIFGPILPVIRVSGAEQALAIANDTQYGLAASLFTADPKLAARFADRLEAGMVHINHGTASQPHVPFGGVKKSGEGAYSIGASARGFYTATKVVYRLF</sequence>
<name>A0A1T4TAH9_9HYPH</name>
<dbReference type="RefSeq" id="WP_078710325.1">
    <property type="nucleotide sequence ID" value="NZ_FUXL01000022.1"/>
</dbReference>
<organism evidence="6 7">
    <name type="scientific">Consotaella salsifontis</name>
    <dbReference type="NCBI Taxonomy" id="1365950"/>
    <lineage>
        <taxon>Bacteria</taxon>
        <taxon>Pseudomonadati</taxon>
        <taxon>Pseudomonadota</taxon>
        <taxon>Alphaproteobacteria</taxon>
        <taxon>Hyphomicrobiales</taxon>
        <taxon>Aurantimonadaceae</taxon>
        <taxon>Consotaella</taxon>
    </lineage>
</organism>
<dbReference type="InterPro" id="IPR016160">
    <property type="entry name" value="Ald_DH_CS_CYS"/>
</dbReference>
<dbReference type="EMBL" id="FUXL01000022">
    <property type="protein sequence ID" value="SKA37403.1"/>
    <property type="molecule type" value="Genomic_DNA"/>
</dbReference>
<dbReference type="InterPro" id="IPR016162">
    <property type="entry name" value="Ald_DH_N"/>
</dbReference>
<dbReference type="Gene3D" id="3.40.309.10">
    <property type="entry name" value="Aldehyde Dehydrogenase, Chain A, domain 2"/>
    <property type="match status" value="1"/>
</dbReference>
<dbReference type="InterPro" id="IPR016161">
    <property type="entry name" value="Ald_DH/histidinol_DH"/>
</dbReference>
<accession>A0A1T4TAH9</accession>
<dbReference type="PROSITE" id="PS00070">
    <property type="entry name" value="ALDEHYDE_DEHYDR_CYS"/>
    <property type="match status" value="1"/>
</dbReference>
<dbReference type="OrthoDB" id="9812625at2"/>
<dbReference type="AlphaFoldDB" id="A0A1T4TAH9"/>
<dbReference type="InterPro" id="IPR029510">
    <property type="entry name" value="Ald_DH_CS_GLU"/>
</dbReference>
<comment type="similarity">
    <text evidence="1 4">Belongs to the aldehyde dehydrogenase family.</text>
</comment>
<dbReference type="SUPFAM" id="SSF53720">
    <property type="entry name" value="ALDH-like"/>
    <property type="match status" value="1"/>
</dbReference>
<dbReference type="PANTHER" id="PTHR43353:SF5">
    <property type="entry name" value="SUCCINATE-SEMIALDEHYDE DEHYDROGENASE, MITOCHONDRIAL"/>
    <property type="match status" value="1"/>
</dbReference>
<evidence type="ECO:0000256" key="3">
    <source>
        <dbReference type="PROSITE-ProRule" id="PRU10007"/>
    </source>
</evidence>
<evidence type="ECO:0000256" key="4">
    <source>
        <dbReference type="RuleBase" id="RU003345"/>
    </source>
</evidence>
<dbReference type="InterPro" id="IPR050740">
    <property type="entry name" value="Aldehyde_DH_Superfamily"/>
</dbReference>
<dbReference type="PROSITE" id="PS00687">
    <property type="entry name" value="ALDEHYDE_DEHYDR_GLU"/>
    <property type="match status" value="1"/>
</dbReference>
<evidence type="ECO:0000256" key="2">
    <source>
        <dbReference type="ARBA" id="ARBA00023002"/>
    </source>
</evidence>
<dbReference type="Pfam" id="PF00171">
    <property type="entry name" value="Aldedh"/>
    <property type="match status" value="1"/>
</dbReference>
<dbReference type="PANTHER" id="PTHR43353">
    <property type="entry name" value="SUCCINATE-SEMIALDEHYDE DEHYDROGENASE, MITOCHONDRIAL"/>
    <property type="match status" value="1"/>
</dbReference>
<dbReference type="Gene3D" id="3.40.605.10">
    <property type="entry name" value="Aldehyde Dehydrogenase, Chain A, domain 1"/>
    <property type="match status" value="1"/>
</dbReference>
<dbReference type="InterPro" id="IPR015590">
    <property type="entry name" value="Aldehyde_DH_dom"/>
</dbReference>
<gene>
    <name evidence="6" type="ORF">SAMN05428963_12229</name>
</gene>
<dbReference type="FunFam" id="3.40.605.10:FF:000007">
    <property type="entry name" value="NAD/NADP-dependent betaine aldehyde dehydrogenase"/>
    <property type="match status" value="1"/>
</dbReference>
<feature type="domain" description="Aldehyde dehydrogenase" evidence="5">
    <location>
        <begin position="13"/>
        <end position="476"/>
    </location>
</feature>
<feature type="active site" evidence="3">
    <location>
        <position position="248"/>
    </location>
</feature>
<evidence type="ECO:0000259" key="5">
    <source>
        <dbReference type="Pfam" id="PF00171"/>
    </source>
</evidence>
<dbReference type="GO" id="GO:0016620">
    <property type="term" value="F:oxidoreductase activity, acting on the aldehyde or oxo group of donors, NAD or NADP as acceptor"/>
    <property type="evidence" value="ECO:0007669"/>
    <property type="project" value="InterPro"/>
</dbReference>
<keyword evidence="7" id="KW-1185">Reference proteome</keyword>
<evidence type="ECO:0000313" key="6">
    <source>
        <dbReference type="EMBL" id="SKA37403.1"/>
    </source>
</evidence>
<dbReference type="InterPro" id="IPR016163">
    <property type="entry name" value="Ald_DH_C"/>
</dbReference>
<evidence type="ECO:0000313" key="7">
    <source>
        <dbReference type="Proteomes" id="UP000190135"/>
    </source>
</evidence>
<proteinExistence type="inferred from homology"/>
<keyword evidence="2 4" id="KW-0560">Oxidoreductase</keyword>
<dbReference type="STRING" id="1365950.SAMN05428963_12229"/>
<dbReference type="Proteomes" id="UP000190135">
    <property type="component" value="Unassembled WGS sequence"/>
</dbReference>
<protein>
    <submittedName>
        <fullName evidence="6">Aldehyde dehydrogenase (NAD+)</fullName>
    </submittedName>
</protein>
<reference evidence="6 7" key="1">
    <citation type="submission" date="2017-02" db="EMBL/GenBank/DDBJ databases">
        <authorList>
            <person name="Peterson S.W."/>
        </authorList>
    </citation>
    <scope>NUCLEOTIDE SEQUENCE [LARGE SCALE GENOMIC DNA]</scope>
    <source>
        <strain evidence="6 7">USBA 369</strain>
    </source>
</reference>